<dbReference type="Gene3D" id="3.40.50.11720">
    <property type="entry name" value="3-Deoxy-D-manno-octulosonic-acid transferase, N-terminal domain"/>
    <property type="match status" value="1"/>
</dbReference>
<evidence type="ECO:0000256" key="4">
    <source>
        <dbReference type="ARBA" id="ARBA00019077"/>
    </source>
</evidence>
<evidence type="ECO:0000313" key="10">
    <source>
        <dbReference type="EMBL" id="AWB47140.1"/>
    </source>
</evidence>
<comment type="pathway">
    <text evidence="2 8">Bacterial outer membrane biogenesis; LPS core biosynthesis.</text>
</comment>
<organism evidence="10 11">
    <name type="scientific">Paragemmobacter aquarius</name>
    <dbReference type="NCBI Taxonomy" id="2169400"/>
    <lineage>
        <taxon>Bacteria</taxon>
        <taxon>Pseudomonadati</taxon>
        <taxon>Pseudomonadota</taxon>
        <taxon>Alphaproteobacteria</taxon>
        <taxon>Rhodobacterales</taxon>
        <taxon>Paracoccaceae</taxon>
        <taxon>Paragemmobacter</taxon>
    </lineage>
</organism>
<evidence type="ECO:0000259" key="9">
    <source>
        <dbReference type="Pfam" id="PF04413"/>
    </source>
</evidence>
<dbReference type="InterPro" id="IPR007507">
    <property type="entry name" value="Glycos_transf_N"/>
</dbReference>
<accession>A0A2S0UHD1</accession>
<name>A0A2S0UHD1_9RHOB</name>
<dbReference type="UniPathway" id="UPA00958"/>
<keyword evidence="5 8" id="KW-0808">Transferase</keyword>
<evidence type="ECO:0000256" key="1">
    <source>
        <dbReference type="ARBA" id="ARBA00003394"/>
    </source>
</evidence>
<comment type="function">
    <text evidence="1 8">Involved in lipopolysaccharide (LPS) biosynthesis. Catalyzes the transfer of 3-deoxy-D-manno-octulosonate (Kdo) residue(s) from CMP-Kdo to lipid IV(A), the tetraacyldisaccharide-1,4'-bisphosphate precursor of lipid A.</text>
</comment>
<feature type="domain" description="3-deoxy-D-manno-octulosonic-acid transferase N-terminal" evidence="9">
    <location>
        <begin position="20"/>
        <end position="181"/>
    </location>
</feature>
<evidence type="ECO:0000256" key="3">
    <source>
        <dbReference type="ARBA" id="ARBA00012621"/>
    </source>
</evidence>
<comment type="subcellular location">
    <subcellularLocation>
        <location evidence="8">Cell membrane</location>
    </subcellularLocation>
</comment>
<dbReference type="PANTHER" id="PTHR42755:SF1">
    <property type="entry name" value="3-DEOXY-D-MANNO-OCTULOSONIC ACID TRANSFERASE, MITOCHONDRIAL-RELATED"/>
    <property type="match status" value="1"/>
</dbReference>
<dbReference type="RefSeq" id="WP_108433969.1">
    <property type="nucleotide sequence ID" value="NZ_CP028918.1"/>
</dbReference>
<comment type="similarity">
    <text evidence="8">Belongs to the glycosyltransferase group 1 family.</text>
</comment>
<evidence type="ECO:0000256" key="6">
    <source>
        <dbReference type="ARBA" id="ARBA00031445"/>
    </source>
</evidence>
<dbReference type="EMBL" id="CP028918">
    <property type="protein sequence ID" value="AWB47140.1"/>
    <property type="molecule type" value="Genomic_DNA"/>
</dbReference>
<evidence type="ECO:0000256" key="5">
    <source>
        <dbReference type="ARBA" id="ARBA00022679"/>
    </source>
</evidence>
<dbReference type="KEGG" id="geh:HYN69_00180"/>
<dbReference type="InterPro" id="IPR038107">
    <property type="entry name" value="Glycos_transf_N_sf"/>
</dbReference>
<evidence type="ECO:0000313" key="11">
    <source>
        <dbReference type="Proteomes" id="UP000244496"/>
    </source>
</evidence>
<keyword evidence="8" id="KW-0448">Lipopolysaccharide biosynthesis</keyword>
<keyword evidence="8" id="KW-0472">Membrane</keyword>
<dbReference type="Pfam" id="PF04413">
    <property type="entry name" value="Glycos_transf_N"/>
    <property type="match status" value="1"/>
</dbReference>
<dbReference type="Proteomes" id="UP000244496">
    <property type="component" value="Chromosome"/>
</dbReference>
<keyword evidence="11" id="KW-1185">Reference proteome</keyword>
<reference evidence="10 11" key="1">
    <citation type="submission" date="2018-04" db="EMBL/GenBank/DDBJ databases">
        <title>Genome sequencing of Gemmobacter.</title>
        <authorList>
            <person name="Yi H."/>
            <person name="Baek M.-G."/>
        </authorList>
    </citation>
    <scope>NUCLEOTIDE SEQUENCE [LARGE SCALE GENOMIC DNA]</scope>
    <source>
        <strain evidence="10 11">HYN0069</strain>
    </source>
</reference>
<dbReference type="GO" id="GO:0005886">
    <property type="term" value="C:plasma membrane"/>
    <property type="evidence" value="ECO:0007669"/>
    <property type="project" value="UniProtKB-SubCell"/>
</dbReference>
<proteinExistence type="inferred from homology"/>
<dbReference type="EC" id="2.4.99.12" evidence="3 8"/>
<protein>
    <recommendedName>
        <fullName evidence="4 8">3-deoxy-D-manno-octulosonic acid transferase</fullName>
        <shortName evidence="8">Kdo transferase</shortName>
        <ecNumber evidence="3 8">2.4.99.12</ecNumber>
    </recommendedName>
    <alternativeName>
        <fullName evidence="6 8">Lipid IV(A) 3-deoxy-D-manno-octulosonic acid transferase</fullName>
    </alternativeName>
</protein>
<gene>
    <name evidence="10" type="ORF">HYN69_00180</name>
</gene>
<dbReference type="GO" id="GO:0009244">
    <property type="term" value="P:lipopolysaccharide core region biosynthetic process"/>
    <property type="evidence" value="ECO:0007669"/>
    <property type="project" value="UniProtKB-UniRule"/>
</dbReference>
<comment type="catalytic activity">
    <reaction evidence="7 8">
        <text>lipid IVA (E. coli) + CMP-3-deoxy-beta-D-manno-octulosonate = alpha-Kdo-(2-&gt;6)-lipid IVA (E. coli) + CMP + H(+)</text>
        <dbReference type="Rhea" id="RHEA:28066"/>
        <dbReference type="ChEBI" id="CHEBI:15378"/>
        <dbReference type="ChEBI" id="CHEBI:58603"/>
        <dbReference type="ChEBI" id="CHEBI:60364"/>
        <dbReference type="ChEBI" id="CHEBI:60377"/>
        <dbReference type="ChEBI" id="CHEBI:85987"/>
        <dbReference type="EC" id="2.4.99.12"/>
    </reaction>
</comment>
<dbReference type="AlphaFoldDB" id="A0A2S0UHD1"/>
<keyword evidence="8" id="KW-1003">Cell membrane</keyword>
<evidence type="ECO:0000256" key="7">
    <source>
        <dbReference type="ARBA" id="ARBA00049183"/>
    </source>
</evidence>
<dbReference type="GO" id="GO:0009245">
    <property type="term" value="P:lipid A biosynthetic process"/>
    <property type="evidence" value="ECO:0007669"/>
    <property type="project" value="TreeGrafter"/>
</dbReference>
<dbReference type="PANTHER" id="PTHR42755">
    <property type="entry name" value="3-DEOXY-MANNO-OCTULOSONATE CYTIDYLYLTRANSFERASE"/>
    <property type="match status" value="1"/>
</dbReference>
<sequence length="397" mass="43142">MAYSLGLTLYNLSNRRDLGQVHDRPPRPAGRLVWLHAPTAEIARSMLELARRVIDEDGHPVLFTTPADIAPRQGLILQPPPTDTPAEARSFLDHWQPEIALFSEGELRPALLHEARERALPVLMVAARTPYILRERDGWYPGLTRGLLGTFRHVLTIDEPAARAFRKAGAALSAVEVLGKMEEESAALPHLEAEREAIARQLATRPVWLAASLPEAEETATIAAHRAALRLAHRLLLIIVPEDPARAESLAARIEADEGWTVARRSEEQEPDAETEVYIADNPAEFGLWYRLAPITFMGGSLSGQGCIRDPLEAAALGSAILYGPRPGMFGTTFGRLGAARAARAVGSPTDLAEALGDLLSPDRAARLAQAAWAVTSDGAEVTEHIHGLIHHIMDGD</sequence>
<dbReference type="GO" id="GO:0043842">
    <property type="term" value="F:Kdo transferase activity"/>
    <property type="evidence" value="ECO:0007669"/>
    <property type="project" value="UniProtKB-EC"/>
</dbReference>
<dbReference type="OrthoDB" id="9789797at2"/>
<evidence type="ECO:0000256" key="2">
    <source>
        <dbReference type="ARBA" id="ARBA00004713"/>
    </source>
</evidence>
<dbReference type="Gene3D" id="3.40.50.2000">
    <property type="entry name" value="Glycogen Phosphorylase B"/>
    <property type="match status" value="1"/>
</dbReference>
<dbReference type="InterPro" id="IPR039901">
    <property type="entry name" value="Kdotransferase"/>
</dbReference>
<evidence type="ECO:0000256" key="8">
    <source>
        <dbReference type="RuleBase" id="RU365103"/>
    </source>
</evidence>